<dbReference type="Proteomes" id="UP001163387">
    <property type="component" value="Plasmid pSHM_1"/>
</dbReference>
<gene>
    <name evidence="1" type="ORF">SHM_28560</name>
</gene>
<keyword evidence="2" id="KW-1185">Reference proteome</keyword>
<evidence type="ECO:0000313" key="2">
    <source>
        <dbReference type="Proteomes" id="UP001163387"/>
    </source>
</evidence>
<reference evidence="1 2" key="1">
    <citation type="journal article" date="2022" name="Front. Microbiol.">
        <title>Male-killing mechanisms vary between Spiroplasma species.</title>
        <authorList>
            <person name="Arai H."/>
            <person name="Inoue M."/>
            <person name="Kageyama D."/>
        </authorList>
    </citation>
    <scope>NUCLEOTIDE SEQUENCE [LARGE SCALE GENOMIC DNA]</scope>
    <source>
        <strain evidence="2">sHm</strain>
        <plasmid evidence="1 2">pSHM_1</plasmid>
    </source>
</reference>
<dbReference type="RefSeq" id="WP_281749737.1">
    <property type="nucleotide sequence ID" value="NZ_AP026934.1"/>
</dbReference>
<name>A0ABM8BZB4_9MOLU</name>
<geneLocation type="plasmid" evidence="1 2">
    <name>pSHM_1</name>
</geneLocation>
<organism evidence="1 2">
    <name type="scientific">Spiroplasma ixodetis</name>
    <dbReference type="NCBI Taxonomy" id="2141"/>
    <lineage>
        <taxon>Bacteria</taxon>
        <taxon>Bacillati</taxon>
        <taxon>Mycoplasmatota</taxon>
        <taxon>Mollicutes</taxon>
        <taxon>Entomoplasmatales</taxon>
        <taxon>Spiroplasmataceae</taxon>
        <taxon>Spiroplasma</taxon>
    </lineage>
</organism>
<accession>A0ABM8BZB4</accession>
<keyword evidence="1" id="KW-0614">Plasmid</keyword>
<evidence type="ECO:0000313" key="1">
    <source>
        <dbReference type="EMBL" id="BDT05210.1"/>
    </source>
</evidence>
<sequence length="51" mass="5874">MQTSKITKEVATQTNTTEENKYFERIVKVEIHSSDFQIENQPSTSAGIYHL</sequence>
<proteinExistence type="predicted"/>
<protein>
    <submittedName>
        <fullName evidence="1">Uncharacterized protein</fullName>
    </submittedName>
</protein>
<dbReference type="EMBL" id="AP026934">
    <property type="protein sequence ID" value="BDT05210.1"/>
    <property type="molecule type" value="Genomic_DNA"/>
</dbReference>